<evidence type="ECO:0000256" key="1">
    <source>
        <dbReference type="ARBA" id="ARBA00009732"/>
    </source>
</evidence>
<evidence type="ECO:0000256" key="13">
    <source>
        <dbReference type="ARBA" id="ARBA00048441"/>
    </source>
</evidence>
<dbReference type="GO" id="GO:0070814">
    <property type="term" value="P:hydrogen sulfide biosynthetic process"/>
    <property type="evidence" value="ECO:0007669"/>
    <property type="project" value="UniProtKB-UniRule"/>
</dbReference>
<dbReference type="InterPro" id="IPR011798">
    <property type="entry name" value="APS_reductase"/>
</dbReference>
<feature type="binding site" evidence="14">
    <location>
        <position position="127"/>
    </location>
    <ligand>
        <name>[4Fe-4S] cluster</name>
        <dbReference type="ChEBI" id="CHEBI:49883"/>
    </ligand>
</feature>
<dbReference type="InterPro" id="IPR004511">
    <property type="entry name" value="PAPS/APS_Rdtase"/>
</dbReference>
<protein>
    <recommendedName>
        <fullName evidence="10 14">Adenosine 5'-phosphosulfate reductase</fullName>
        <shortName evidence="14">APS reductase</shortName>
        <ecNumber evidence="9 14">1.8.4.10</ecNumber>
    </recommendedName>
    <alternativeName>
        <fullName evidence="12 14">5'-adenylylsulfate reductase</fullName>
    </alternativeName>
    <alternativeName>
        <fullName evidence="11 14">Thioredoxin-dependent 5'-adenylylsulfate reductase</fullName>
    </alternativeName>
</protein>
<comment type="cofactor">
    <cofactor evidence="14">
        <name>[4Fe-4S] cluster</name>
        <dbReference type="ChEBI" id="CHEBI:49883"/>
    </cofactor>
    <text evidence="14">Binds 1 [4Fe-4S] cluster per subunit.</text>
</comment>
<reference evidence="16 17" key="1">
    <citation type="submission" date="2015-08" db="EMBL/GenBank/DDBJ databases">
        <authorList>
            <person name="Babu N.S."/>
            <person name="Beckwith C.J."/>
            <person name="Beseler K.G."/>
            <person name="Brison A."/>
            <person name="Carone J.V."/>
            <person name="Caskin T.P."/>
            <person name="Diamond M."/>
            <person name="Durham M.E."/>
            <person name="Foxe J.M."/>
            <person name="Go M."/>
            <person name="Henderson B.A."/>
            <person name="Jones I.B."/>
            <person name="McGettigan J.A."/>
            <person name="Micheletti S.J."/>
            <person name="Nasrallah M.E."/>
            <person name="Ortiz D."/>
            <person name="Piller C.R."/>
            <person name="Privatt S.R."/>
            <person name="Schneider S.L."/>
            <person name="Sharp S."/>
            <person name="Smith T.C."/>
            <person name="Stanton J.D."/>
            <person name="Ullery H.E."/>
            <person name="Wilson R.J."/>
            <person name="Serrano M.G."/>
            <person name="Buck G."/>
            <person name="Lee V."/>
            <person name="Wang Y."/>
            <person name="Carvalho R."/>
            <person name="Voegtly L."/>
            <person name="Shi R."/>
            <person name="Duckworth R."/>
            <person name="Johnson A."/>
            <person name="Loviza R."/>
            <person name="Walstead R."/>
            <person name="Shah Z."/>
            <person name="Kiflezghi M."/>
            <person name="Wade K."/>
            <person name="Ball S.L."/>
            <person name="Bradley K.W."/>
            <person name="Asai D.J."/>
            <person name="Bowman C.A."/>
            <person name="Russell D.A."/>
            <person name="Pope W.H."/>
            <person name="Jacobs-Sera D."/>
            <person name="Hendrix R.W."/>
            <person name="Hatfull G.F."/>
        </authorList>
    </citation>
    <scope>NUCLEOTIDE SEQUENCE [LARGE SCALE GENOMIC DNA]</scope>
    <source>
        <strain evidence="16 17">DSM 27648</strain>
    </source>
</reference>
<dbReference type="NCBIfam" id="TIGR02055">
    <property type="entry name" value="APS_reductase"/>
    <property type="match status" value="1"/>
</dbReference>
<comment type="catalytic activity">
    <reaction evidence="13 14">
        <text>[thioredoxin]-disulfide + sulfite + AMP + 2 H(+) = adenosine 5'-phosphosulfate + [thioredoxin]-dithiol</text>
        <dbReference type="Rhea" id="RHEA:21976"/>
        <dbReference type="Rhea" id="RHEA-COMP:10698"/>
        <dbReference type="Rhea" id="RHEA-COMP:10700"/>
        <dbReference type="ChEBI" id="CHEBI:15378"/>
        <dbReference type="ChEBI" id="CHEBI:17359"/>
        <dbReference type="ChEBI" id="CHEBI:29950"/>
        <dbReference type="ChEBI" id="CHEBI:50058"/>
        <dbReference type="ChEBI" id="CHEBI:58243"/>
        <dbReference type="ChEBI" id="CHEBI:456215"/>
        <dbReference type="EC" id="1.8.4.10"/>
    </reaction>
</comment>
<comment type="function">
    <text evidence="7 14">Catalyzes the formation of sulfite from adenosine 5'-phosphosulfate (APS) using thioredoxin as an electron donor.</text>
</comment>
<dbReference type="GO" id="GO:0046872">
    <property type="term" value="F:metal ion binding"/>
    <property type="evidence" value="ECO:0007669"/>
    <property type="project" value="UniProtKB-KW"/>
</dbReference>
<feature type="active site" description="Nucleophile; cysteine thiosulfonate intermediate" evidence="14">
    <location>
        <position position="239"/>
    </location>
</feature>
<dbReference type="Pfam" id="PF01507">
    <property type="entry name" value="PAPS_reduct"/>
    <property type="match status" value="1"/>
</dbReference>
<dbReference type="GO" id="GO:0043866">
    <property type="term" value="F:adenylyl-sulfate reductase (thioredoxin) activity"/>
    <property type="evidence" value="ECO:0007669"/>
    <property type="project" value="UniProtKB-EC"/>
</dbReference>
<keyword evidence="17" id="KW-1185">Reference proteome</keyword>
<dbReference type="NCBIfam" id="NF002537">
    <property type="entry name" value="PRK02090.1"/>
    <property type="match status" value="1"/>
</dbReference>
<keyword evidence="2 14" id="KW-0963">Cytoplasm</keyword>
<dbReference type="GO" id="GO:0004604">
    <property type="term" value="F:phosphoadenylyl-sulfate reductase (thioredoxin) activity"/>
    <property type="evidence" value="ECO:0007669"/>
    <property type="project" value="UniProtKB-UniRule"/>
</dbReference>
<dbReference type="STRING" id="1391654.AKJ09_00129"/>
<dbReference type="AlphaFoldDB" id="A0A0K1PIW7"/>
<dbReference type="RefSeq" id="WP_205633555.1">
    <property type="nucleotide sequence ID" value="NZ_CP012333.1"/>
</dbReference>
<organism evidence="16 17">
    <name type="scientific">Labilithrix luteola</name>
    <dbReference type="NCBI Taxonomy" id="1391654"/>
    <lineage>
        <taxon>Bacteria</taxon>
        <taxon>Pseudomonadati</taxon>
        <taxon>Myxococcota</taxon>
        <taxon>Polyangia</taxon>
        <taxon>Polyangiales</taxon>
        <taxon>Labilitrichaceae</taxon>
        <taxon>Labilithrix</taxon>
    </lineage>
</organism>
<evidence type="ECO:0000256" key="10">
    <source>
        <dbReference type="ARBA" id="ARBA00029514"/>
    </source>
</evidence>
<dbReference type="Proteomes" id="UP000064967">
    <property type="component" value="Chromosome"/>
</dbReference>
<dbReference type="HAMAP" id="MF_00063">
    <property type="entry name" value="CysH"/>
    <property type="match status" value="1"/>
</dbReference>
<evidence type="ECO:0000256" key="7">
    <source>
        <dbReference type="ARBA" id="ARBA00024298"/>
    </source>
</evidence>
<evidence type="ECO:0000256" key="3">
    <source>
        <dbReference type="ARBA" id="ARBA00022723"/>
    </source>
</evidence>
<name>A0A0K1PIW7_9BACT</name>
<dbReference type="InterPro" id="IPR014729">
    <property type="entry name" value="Rossmann-like_a/b/a_fold"/>
</dbReference>
<evidence type="ECO:0000256" key="8">
    <source>
        <dbReference type="ARBA" id="ARBA00024327"/>
    </source>
</evidence>
<feature type="binding site" evidence="14">
    <location>
        <position position="211"/>
    </location>
    <ligand>
        <name>[4Fe-4S] cluster</name>
        <dbReference type="ChEBI" id="CHEBI:49883"/>
    </ligand>
</feature>
<dbReference type="PANTHER" id="PTHR46482:SF9">
    <property type="entry name" value="5'-ADENYLYLSULFATE REDUCTASE 1, CHLOROPLASTIC"/>
    <property type="match status" value="1"/>
</dbReference>
<evidence type="ECO:0000256" key="9">
    <source>
        <dbReference type="ARBA" id="ARBA00024386"/>
    </source>
</evidence>
<evidence type="ECO:0000259" key="15">
    <source>
        <dbReference type="Pfam" id="PF01507"/>
    </source>
</evidence>
<sequence>MTSLAIDDLELARLRSELAGKTPYDVIHTALAAYGDDLRIASSFGAEDMILLHEAARAGKDLGVVPRIFLLDTGRLHQETYDLVERARNRYKLPIEVFAPDTVAVEELVRTRGPNSFYTSIEERKHCCQVRKLGPLSRALAGARAWITGLRRAQSPTRADVEVVCRDDTQGGILKLNPLAAFEDADVWSFIDANRVPVHALHAQGFPSIGCAPCTRAIAPGEDIRAGRWWWESPEHKECGLHPRRRSA</sequence>
<evidence type="ECO:0000256" key="2">
    <source>
        <dbReference type="ARBA" id="ARBA00022490"/>
    </source>
</evidence>
<dbReference type="EMBL" id="CP012333">
    <property type="protein sequence ID" value="AKU93465.1"/>
    <property type="molecule type" value="Genomic_DNA"/>
</dbReference>
<keyword evidence="5 14" id="KW-0408">Iron</keyword>
<keyword evidence="4 14" id="KW-0560">Oxidoreductase</keyword>
<dbReference type="GO" id="GO:0005737">
    <property type="term" value="C:cytoplasm"/>
    <property type="evidence" value="ECO:0007669"/>
    <property type="project" value="UniProtKB-SubCell"/>
</dbReference>
<feature type="binding site" evidence="14">
    <location>
        <position position="214"/>
    </location>
    <ligand>
        <name>[4Fe-4S] cluster</name>
        <dbReference type="ChEBI" id="CHEBI:49883"/>
    </ligand>
</feature>
<comment type="subcellular location">
    <subcellularLocation>
        <location evidence="14">Cytoplasm</location>
    </subcellularLocation>
</comment>
<accession>A0A0K1PIW7</accession>
<gene>
    <name evidence="14" type="primary">cysH</name>
    <name evidence="16" type="ORF">AKJ09_00129</name>
</gene>
<dbReference type="GO" id="GO:0019379">
    <property type="term" value="P:sulfate assimilation, phosphoadenylyl sulfate reduction by phosphoadenylyl-sulfate reductase (thioredoxin)"/>
    <property type="evidence" value="ECO:0007669"/>
    <property type="project" value="UniProtKB-UniRule"/>
</dbReference>
<feature type="domain" description="Phosphoadenosine phosphosulphate reductase" evidence="15">
    <location>
        <begin position="40"/>
        <end position="217"/>
    </location>
</feature>
<evidence type="ECO:0000256" key="11">
    <source>
        <dbReference type="ARBA" id="ARBA00030894"/>
    </source>
</evidence>
<dbReference type="PANTHER" id="PTHR46482">
    <property type="entry name" value="5'-ADENYLYLSULFATE REDUCTASE 3, CHLOROPLASTIC"/>
    <property type="match status" value="1"/>
</dbReference>
<dbReference type="KEGG" id="llu:AKJ09_00129"/>
<comment type="similarity">
    <text evidence="1 14">Belongs to the PAPS reductase family. CysH subfamily.</text>
</comment>
<dbReference type="GO" id="GO:0051539">
    <property type="term" value="F:4 iron, 4 sulfur cluster binding"/>
    <property type="evidence" value="ECO:0007669"/>
    <property type="project" value="UniProtKB-UniRule"/>
</dbReference>
<dbReference type="CDD" id="cd23945">
    <property type="entry name" value="PAPS_reductase"/>
    <property type="match status" value="1"/>
</dbReference>
<evidence type="ECO:0000256" key="5">
    <source>
        <dbReference type="ARBA" id="ARBA00023004"/>
    </source>
</evidence>
<proteinExistence type="inferred from homology"/>
<keyword evidence="3 14" id="KW-0479">Metal-binding</keyword>
<dbReference type="GO" id="GO:0019344">
    <property type="term" value="P:cysteine biosynthetic process"/>
    <property type="evidence" value="ECO:0007669"/>
    <property type="project" value="InterPro"/>
</dbReference>
<comment type="pathway">
    <text evidence="8 14">Sulfur metabolism; hydrogen sulfide biosynthesis; sulfite from sulfate.</text>
</comment>
<evidence type="ECO:0000256" key="6">
    <source>
        <dbReference type="ARBA" id="ARBA00023014"/>
    </source>
</evidence>
<evidence type="ECO:0000256" key="12">
    <source>
        <dbReference type="ARBA" id="ARBA00032041"/>
    </source>
</evidence>
<evidence type="ECO:0000256" key="14">
    <source>
        <dbReference type="HAMAP-Rule" id="MF_00063"/>
    </source>
</evidence>
<dbReference type="PATRIC" id="fig|1391654.3.peg.143"/>
<dbReference type="Gene3D" id="3.40.50.620">
    <property type="entry name" value="HUPs"/>
    <property type="match status" value="1"/>
</dbReference>
<keyword evidence="6 14" id="KW-0411">Iron-sulfur</keyword>
<feature type="binding site" evidence="14">
    <location>
        <position position="128"/>
    </location>
    <ligand>
        <name>[4Fe-4S] cluster</name>
        <dbReference type="ChEBI" id="CHEBI:49883"/>
    </ligand>
</feature>
<evidence type="ECO:0000313" key="16">
    <source>
        <dbReference type="EMBL" id="AKU93465.1"/>
    </source>
</evidence>
<dbReference type="SUPFAM" id="SSF52402">
    <property type="entry name" value="Adenine nucleotide alpha hydrolases-like"/>
    <property type="match status" value="1"/>
</dbReference>
<dbReference type="InterPro" id="IPR002500">
    <property type="entry name" value="PAPS_reduct_dom"/>
</dbReference>
<evidence type="ECO:0000313" key="17">
    <source>
        <dbReference type="Proteomes" id="UP000064967"/>
    </source>
</evidence>
<dbReference type="EC" id="1.8.4.10" evidence="9 14"/>
<dbReference type="PIRSF" id="PIRSF000857">
    <property type="entry name" value="PAPS_reductase"/>
    <property type="match status" value="1"/>
</dbReference>
<evidence type="ECO:0000256" key="4">
    <source>
        <dbReference type="ARBA" id="ARBA00023002"/>
    </source>
</evidence>